<evidence type="ECO:0000256" key="2">
    <source>
        <dbReference type="SAM" id="Coils"/>
    </source>
</evidence>
<reference evidence="7" key="1">
    <citation type="submission" date="2018-02" db="EMBL/GenBank/DDBJ databases">
        <title>Genome sequencing of Solimonas sp. HR-BB.</title>
        <authorList>
            <person name="Lee Y."/>
            <person name="Jeon C.O."/>
        </authorList>
    </citation>
    <scope>NUCLEOTIDE SEQUENCE [LARGE SCALE GENOMIC DNA]</scope>
    <source>
        <strain evidence="7">HR-U</strain>
    </source>
</reference>
<dbReference type="InterPro" id="IPR006143">
    <property type="entry name" value="RND_pump_MFP"/>
</dbReference>
<dbReference type="Pfam" id="PF25989">
    <property type="entry name" value="YknX_C"/>
    <property type="match status" value="1"/>
</dbReference>
<evidence type="ECO:0000259" key="3">
    <source>
        <dbReference type="Pfam" id="PF25917"/>
    </source>
</evidence>
<dbReference type="InterPro" id="IPR058625">
    <property type="entry name" value="MdtA-like_BSH"/>
</dbReference>
<protein>
    <submittedName>
        <fullName evidence="6">Efflux transporter periplasmic adaptor subunit</fullName>
    </submittedName>
</protein>
<proteinExistence type="inferred from homology"/>
<feature type="domain" description="CusB-like beta-barrel" evidence="4">
    <location>
        <begin position="201"/>
        <end position="272"/>
    </location>
</feature>
<dbReference type="Gene3D" id="2.40.30.170">
    <property type="match status" value="1"/>
</dbReference>
<dbReference type="OrthoDB" id="9784685at2"/>
<dbReference type="PANTHER" id="PTHR30469:SF15">
    <property type="entry name" value="HLYD FAMILY OF SECRETION PROTEINS"/>
    <property type="match status" value="1"/>
</dbReference>
<dbReference type="NCBIfam" id="TIGR01730">
    <property type="entry name" value="RND_mfp"/>
    <property type="match status" value="1"/>
</dbReference>
<dbReference type="RefSeq" id="WP_104712515.1">
    <property type="nucleotide sequence ID" value="NZ_PTRA01000001.1"/>
</dbReference>
<dbReference type="GO" id="GO:1990281">
    <property type="term" value="C:efflux pump complex"/>
    <property type="evidence" value="ECO:0007669"/>
    <property type="project" value="TreeGrafter"/>
</dbReference>
<keyword evidence="2" id="KW-0175">Coiled coil</keyword>
<dbReference type="Gene3D" id="2.40.50.100">
    <property type="match status" value="2"/>
</dbReference>
<dbReference type="EMBL" id="PTRA01000001">
    <property type="protein sequence ID" value="PQA60336.1"/>
    <property type="molecule type" value="Genomic_DNA"/>
</dbReference>
<evidence type="ECO:0000259" key="5">
    <source>
        <dbReference type="Pfam" id="PF25989"/>
    </source>
</evidence>
<evidence type="ECO:0000313" key="7">
    <source>
        <dbReference type="Proteomes" id="UP000239590"/>
    </source>
</evidence>
<dbReference type="AlphaFoldDB" id="A0A2S7IRN5"/>
<dbReference type="Gene3D" id="2.40.420.20">
    <property type="match status" value="1"/>
</dbReference>
<dbReference type="InterPro" id="IPR058792">
    <property type="entry name" value="Beta-barrel_RND_2"/>
</dbReference>
<organism evidence="6 7">
    <name type="scientific">Siphonobacter curvatus</name>
    <dbReference type="NCBI Taxonomy" id="2094562"/>
    <lineage>
        <taxon>Bacteria</taxon>
        <taxon>Pseudomonadati</taxon>
        <taxon>Bacteroidota</taxon>
        <taxon>Cytophagia</taxon>
        <taxon>Cytophagales</taxon>
        <taxon>Cytophagaceae</taxon>
        <taxon>Siphonobacter</taxon>
    </lineage>
</organism>
<feature type="domain" description="YknX-like C-terminal permuted SH3-like" evidence="5">
    <location>
        <begin position="281"/>
        <end position="346"/>
    </location>
</feature>
<evidence type="ECO:0000313" key="6">
    <source>
        <dbReference type="EMBL" id="PQA60336.1"/>
    </source>
</evidence>
<gene>
    <name evidence="6" type="ORF">C5O19_12170</name>
</gene>
<dbReference type="GO" id="GO:0015562">
    <property type="term" value="F:efflux transmembrane transporter activity"/>
    <property type="evidence" value="ECO:0007669"/>
    <property type="project" value="TreeGrafter"/>
</dbReference>
<sequence length="349" mass="37698">MKRIIVAIALVSTLGLTAWKLLDNKEKVAEKVYKPNPNLKVGVRTAKAEVRDLSLESQFLGSFEANREIEIRPQAGGEIVQLPIVEGQVVGAGKLVAKLDDDQLRYQIEALEVQIEGYKNDLKRYEALVKGDATPAVNIEKTQLNIRATQAQVKQLQKQLANTTITAPFSGIVTSKMVEKGSVVSPGTPLAKVTDISTLKLVVQVPEKAINQFRMGQSIAVKTEVYPDTEFKGRVSLIGAQGDAAHNYPIEISVANSNAHALRAGMYGTIANTSELKGQSLSVPRQAIIGSTKQPQLYVVENGTAILRDVQIGATTNDYYEITKGLQAGEQVVVSGQINLQNGTPVVAQ</sequence>
<evidence type="ECO:0000256" key="1">
    <source>
        <dbReference type="ARBA" id="ARBA00009477"/>
    </source>
</evidence>
<accession>A0A2S7IRN5</accession>
<dbReference type="Pfam" id="PF25954">
    <property type="entry name" value="Beta-barrel_RND_2"/>
    <property type="match status" value="1"/>
</dbReference>
<comment type="caution">
    <text evidence="6">The sequence shown here is derived from an EMBL/GenBank/DDBJ whole genome shotgun (WGS) entry which is preliminary data.</text>
</comment>
<evidence type="ECO:0000259" key="4">
    <source>
        <dbReference type="Pfam" id="PF25954"/>
    </source>
</evidence>
<feature type="coiled-coil region" evidence="2">
    <location>
        <begin position="101"/>
        <end position="166"/>
    </location>
</feature>
<dbReference type="Proteomes" id="UP000239590">
    <property type="component" value="Unassembled WGS sequence"/>
</dbReference>
<name>A0A2S7IRN5_9BACT</name>
<dbReference type="SUPFAM" id="SSF111369">
    <property type="entry name" value="HlyD-like secretion proteins"/>
    <property type="match status" value="1"/>
</dbReference>
<feature type="domain" description="Multidrug resistance protein MdtA-like barrel-sandwich hybrid" evidence="3">
    <location>
        <begin position="67"/>
        <end position="194"/>
    </location>
</feature>
<dbReference type="InterPro" id="IPR058637">
    <property type="entry name" value="YknX-like_C"/>
</dbReference>
<dbReference type="PANTHER" id="PTHR30469">
    <property type="entry name" value="MULTIDRUG RESISTANCE PROTEIN MDTA"/>
    <property type="match status" value="1"/>
</dbReference>
<keyword evidence="7" id="KW-1185">Reference proteome</keyword>
<dbReference type="Pfam" id="PF25917">
    <property type="entry name" value="BSH_RND"/>
    <property type="match status" value="1"/>
</dbReference>
<comment type="similarity">
    <text evidence="1">Belongs to the membrane fusion protein (MFP) (TC 8.A.1) family.</text>
</comment>